<dbReference type="RefSeq" id="WP_354616226.1">
    <property type="nucleotide sequence ID" value="NZ_JBEXAE010000007.1"/>
</dbReference>
<name>A0ABV2SYY4_9FLAO</name>
<keyword evidence="6" id="KW-1185">Reference proteome</keyword>
<dbReference type="EMBL" id="JBEXAE010000007">
    <property type="protein sequence ID" value="MET6991680.1"/>
    <property type="molecule type" value="Genomic_DNA"/>
</dbReference>
<accession>A0ABV2SYY4</accession>
<comment type="caution">
    <text evidence="5">The sequence shown here is derived from an EMBL/GenBank/DDBJ whole genome shotgun (WGS) entry which is preliminary data.</text>
</comment>
<evidence type="ECO:0000313" key="6">
    <source>
        <dbReference type="Proteomes" id="UP001549799"/>
    </source>
</evidence>
<keyword evidence="3" id="KW-0998">Cell outer membrane</keyword>
<evidence type="ECO:0000256" key="1">
    <source>
        <dbReference type="ARBA" id="ARBA00004442"/>
    </source>
</evidence>
<dbReference type="SUPFAM" id="SSF56935">
    <property type="entry name" value="Porins"/>
    <property type="match status" value="1"/>
</dbReference>
<protein>
    <submittedName>
        <fullName evidence="5">Outer membrane beta-barrel family protein</fullName>
    </submittedName>
</protein>
<dbReference type="InterPro" id="IPR036942">
    <property type="entry name" value="Beta-barrel_TonB_sf"/>
</dbReference>
<evidence type="ECO:0000313" key="5">
    <source>
        <dbReference type="EMBL" id="MET6991680.1"/>
    </source>
</evidence>
<reference evidence="5 6" key="1">
    <citation type="submission" date="2024-07" db="EMBL/GenBank/DDBJ databases">
        <title>The genome sequence of type strain Sediminicola arcticus GDMCC 1.2805.</title>
        <authorList>
            <person name="Liu Y."/>
        </authorList>
    </citation>
    <scope>NUCLEOTIDE SEQUENCE [LARGE SCALE GENOMIC DNA]</scope>
    <source>
        <strain evidence="5 6">GDMCC 1.2805</strain>
    </source>
</reference>
<proteinExistence type="predicted"/>
<feature type="domain" description="Outer membrane protein beta-barrel" evidence="4">
    <location>
        <begin position="17"/>
        <end position="394"/>
    </location>
</feature>
<dbReference type="Gene3D" id="2.40.170.20">
    <property type="entry name" value="TonB-dependent receptor, beta-barrel domain"/>
    <property type="match status" value="1"/>
</dbReference>
<organism evidence="5 6">
    <name type="scientific">Sediminicola arcticus</name>
    <dbReference type="NCBI Taxonomy" id="1574308"/>
    <lineage>
        <taxon>Bacteria</taxon>
        <taxon>Pseudomonadati</taxon>
        <taxon>Bacteroidota</taxon>
        <taxon>Flavobacteriia</taxon>
        <taxon>Flavobacteriales</taxon>
        <taxon>Flavobacteriaceae</taxon>
        <taxon>Sediminicola</taxon>
    </lineage>
</organism>
<gene>
    <name evidence="5" type="ORF">ABXZ36_13590</name>
</gene>
<keyword evidence="2" id="KW-0472">Membrane</keyword>
<evidence type="ECO:0000256" key="3">
    <source>
        <dbReference type="ARBA" id="ARBA00023237"/>
    </source>
</evidence>
<evidence type="ECO:0000256" key="2">
    <source>
        <dbReference type="ARBA" id="ARBA00023136"/>
    </source>
</evidence>
<dbReference type="Proteomes" id="UP001549799">
    <property type="component" value="Unassembled WGS sequence"/>
</dbReference>
<dbReference type="InterPro" id="IPR041700">
    <property type="entry name" value="OMP_b-brl_3"/>
</dbReference>
<dbReference type="Pfam" id="PF14905">
    <property type="entry name" value="OMP_b-brl_3"/>
    <property type="match status" value="1"/>
</dbReference>
<comment type="subcellular location">
    <subcellularLocation>
        <location evidence="1">Cell outer membrane</location>
    </subcellularLocation>
</comment>
<sequence>MEDESYFLNDSSSVRVGWDATNSRAIEHTTSISTDYAKSLPYGKIELGAKARIRRLPADYTITKGTNSIIYPDLGDFSDWGENLYAGYVNYILEKENYYIEGGLRAEQTNVFYKVDPTNIYYADNDKYDYFELFPSVRFTCKMNQRNKISLFYNRRVDRPGEPELRIFPKYDDPELLKVGNPYLRPQFTDAVELAHKFSWDNGSLFSAVYHRMINDQYLRILSIDDSNPDYDIVSRIYQNTGNATNSGVELLFSQDISQSWKLSGSINWYQNNIIAYQGTLLFPFERTFSIASSSDLAGDFKISNEIMLPRDVTFQIIGLYYSQKNIPQGKELGRSSIDVGIKKKLWDSKGELFLSASDIFNRFGIRQELVTEGLVTLYANYYETQIIRLGLKYKF</sequence>
<evidence type="ECO:0000259" key="4">
    <source>
        <dbReference type="Pfam" id="PF14905"/>
    </source>
</evidence>